<comment type="caution">
    <text evidence="1">The sequence shown here is derived from an EMBL/GenBank/DDBJ whole genome shotgun (WGS) entry which is preliminary data.</text>
</comment>
<proteinExistence type="predicted"/>
<accession>A0A1Q9C648</accession>
<sequence length="956" mass="105429">MDTEPVANQQQLHGLFAEAMNVLKAELDVKTADNQAKYTDVCEWMAEKLCSDGERLAHQRHIEELLACCEAVAGTGASSSPQSSVQSSVQSTVPSPTEFQEGKMLKRFHLRIWQLGGHEASHVKGAPQLHGVRDNMQKFMTGMGCETHKFPLEILFDWPTAWKPSGASPVPGSPVEPFSLGVSIGSTVTMACHLLVYAAMKLDWLNSPAVPDHVKKDVAVRLMSCICNWDVMETVTGIFGTCSPQSSVEQQSMESLRIKTDASARFDKVVNAKVMAGSRKVRKDMLQDVINRHNRFFNPTKQLSGNLKASICGGFRDSGRESQVYLMACVMVHFKDQMKKDMTQEEYDKMMHHWRLGHLDGKLFPEVVAMRPDFSLTDLGLRMQQEESVNSLAVLQSSDLMDDEAALEQVRTLTNIARSLKREQDEMRGYRSCCIPATHGANCGSRADHAIYYQVSATKTLGMGQAFEHATHRTLASRLMQDVKQIPVITVMNIPMLGSAASSCVKAMVGHMASELQQSCSLAVYVVIPPNQVSFGLGKLSKTEREDKVLAHQAVWKSEIESVTEIKLVKATALFDHESMYSDDRTLGVELWIVLAAAAESNVFQSSVLLKRKAIPGLVTCFLRQSMKNFSKDMSFVTGGKTNGKQWYSGAGFLSEVISALVKGTKLTEKHTVLIRDESLYDAELSLAVANLNAVKNSSSPKFAYVGIAWAGNAQTKDQIVAYVEEVFTEYVKAAIARNEYHPVTLPPSLLSRPVLQSSSPPVLKLDAFDLTQPTSNNELHWLRETVTKAKACGDVLLPDSEVWKGLGWAQLFEKHNQEFNPQEVIRAKRSPETDVAVLQADNTAETALPSVLQSSDLENMGKCQVPGITTHEFYVNAAGDLYVRGLADCLLEGGVHGAVVQHAKLSSFVALSKLTQFDVMFCLEYDDQANKLKGMMPQAVMKCKARVSKDSIAKL</sequence>
<reference evidence="1 2" key="1">
    <citation type="submission" date="2016-02" db="EMBL/GenBank/DDBJ databases">
        <title>Genome analysis of coral dinoflagellate symbionts highlights evolutionary adaptations to a symbiotic lifestyle.</title>
        <authorList>
            <person name="Aranda M."/>
            <person name="Li Y."/>
            <person name="Liew Y.J."/>
            <person name="Baumgarten S."/>
            <person name="Simakov O."/>
            <person name="Wilson M."/>
            <person name="Piel J."/>
            <person name="Ashoor H."/>
            <person name="Bougouffa S."/>
            <person name="Bajic V.B."/>
            <person name="Ryu T."/>
            <person name="Ravasi T."/>
            <person name="Bayer T."/>
            <person name="Micklem G."/>
            <person name="Kim H."/>
            <person name="Bhak J."/>
            <person name="Lajeunesse T.C."/>
            <person name="Voolstra C.R."/>
        </authorList>
    </citation>
    <scope>NUCLEOTIDE SEQUENCE [LARGE SCALE GENOMIC DNA]</scope>
    <source>
        <strain evidence="1 2">CCMP2467</strain>
    </source>
</reference>
<evidence type="ECO:0000313" key="1">
    <source>
        <dbReference type="EMBL" id="OLP78377.1"/>
    </source>
</evidence>
<dbReference type="Proteomes" id="UP000186817">
    <property type="component" value="Unassembled WGS sequence"/>
</dbReference>
<dbReference type="EMBL" id="LSRX01001621">
    <property type="protein sequence ID" value="OLP78377.1"/>
    <property type="molecule type" value="Genomic_DNA"/>
</dbReference>
<protein>
    <submittedName>
        <fullName evidence="1">Uncharacterized protein</fullName>
    </submittedName>
</protein>
<name>A0A1Q9C648_SYMMI</name>
<evidence type="ECO:0000313" key="2">
    <source>
        <dbReference type="Proteomes" id="UP000186817"/>
    </source>
</evidence>
<dbReference type="AlphaFoldDB" id="A0A1Q9C648"/>
<organism evidence="1 2">
    <name type="scientific">Symbiodinium microadriaticum</name>
    <name type="common">Dinoflagellate</name>
    <name type="synonym">Zooxanthella microadriatica</name>
    <dbReference type="NCBI Taxonomy" id="2951"/>
    <lineage>
        <taxon>Eukaryota</taxon>
        <taxon>Sar</taxon>
        <taxon>Alveolata</taxon>
        <taxon>Dinophyceae</taxon>
        <taxon>Suessiales</taxon>
        <taxon>Symbiodiniaceae</taxon>
        <taxon>Symbiodinium</taxon>
    </lineage>
</organism>
<dbReference type="OrthoDB" id="437587at2759"/>
<keyword evidence="2" id="KW-1185">Reference proteome</keyword>
<gene>
    <name evidence="1" type="ORF">AK812_SmicGene41466</name>
</gene>